<comment type="caution">
    <text evidence="1">The sequence shown here is derived from an EMBL/GenBank/DDBJ whole genome shotgun (WGS) entry which is preliminary data.</text>
</comment>
<dbReference type="Proteomes" id="UP000034350">
    <property type="component" value="Unassembled WGS sequence"/>
</dbReference>
<reference evidence="1 2" key="1">
    <citation type="journal article" date="2015" name="Environ. Microbiol.">
        <title>Genome analyses suggest the presence of polyploidy and recent human-driven expansions in eight global populations of the honeybee pathogen Nosema ceranae.</title>
        <authorList>
            <person name="Pelin A."/>
            <person name="Selman M."/>
            <person name="Aris-Brosou S."/>
            <person name="Farinelli L."/>
            <person name="Corradi N."/>
        </authorList>
    </citation>
    <scope>NUCLEOTIDE SEQUENCE [LARGE SCALE GENOMIC DNA]</scope>
    <source>
        <strain evidence="1 2">PA08 1199</strain>
    </source>
</reference>
<evidence type="ECO:0000313" key="2">
    <source>
        <dbReference type="Proteomes" id="UP000034350"/>
    </source>
</evidence>
<dbReference type="AlphaFoldDB" id="A0A0F9W9T4"/>
<accession>A0A0F9W9T4</accession>
<keyword evidence="2" id="KW-1185">Reference proteome</keyword>
<sequence length="45" mass="5432">MIIFQKALPRNKRKTKTHKIHASTKHMTNFYFSTKSLPEEYYKTS</sequence>
<gene>
    <name evidence="1" type="ORF">AAJ76_263000252</name>
</gene>
<proteinExistence type="predicted"/>
<dbReference type="RefSeq" id="XP_024329482.1">
    <property type="nucleotide sequence ID" value="XM_024474856.1"/>
</dbReference>
<evidence type="ECO:0000313" key="1">
    <source>
        <dbReference type="EMBL" id="KKO73740.1"/>
    </source>
</evidence>
<organism evidence="1 2">
    <name type="scientific">Vairimorpha ceranae</name>
    <dbReference type="NCBI Taxonomy" id="40302"/>
    <lineage>
        <taxon>Eukaryota</taxon>
        <taxon>Fungi</taxon>
        <taxon>Fungi incertae sedis</taxon>
        <taxon>Microsporidia</taxon>
        <taxon>Nosematidae</taxon>
        <taxon>Vairimorpha</taxon>
    </lineage>
</organism>
<protein>
    <submittedName>
        <fullName evidence="1">Uncharacterized protein</fullName>
    </submittedName>
</protein>
<dbReference type="GeneID" id="36319784"/>
<dbReference type="EMBL" id="JPQZ01000262">
    <property type="protein sequence ID" value="KKO73740.1"/>
    <property type="molecule type" value="Genomic_DNA"/>
</dbReference>
<name>A0A0F9W9T4_9MICR</name>
<dbReference type="VEuPathDB" id="MicrosporidiaDB:AAJ76_263000252"/>